<sequence length="680" mass="77030">MKTVEEARYVIQPILRGSMLIAHCEIRRRWETLLGYGRNTHDLKQAVISGDSENPCENGLRSVCWKIFLLCDDLDRSKWIDRLTDTRSAYDSLKDHFLKYIKHPNDLQSTVDPLAEDEESPWQALRHDEATRAEIFQDVERCLQDNCFFREPSTKSMMLDILFVYSKLNPDLGYRQGMHELLAPILWVVERDAVTQSSKHIPVDTTDDESVMLQLLDANYIESDSFNLFCSVMQVARSFYEHTDNRPVNGEAEMAPIVARSEFIHNELLMVADHELAIHLNTIEILPQIFLTRWIRLLFGREFSFDDTLLIWDLLFANGLRATLIDHICVAMLLRIRWQRQPPQLARDPLQQPPREPSLKKIDRRSHSRDLSGGSSSGQSPARNSQRTLESLFQDVSEGLQRRTEGWGVAKAVRGAVSEAKRNMANAEVGGISPSRAWRGSPRFGTPRLRRPRTSDPVDLVQQVASLKKRDNSLAGLLSEAIHDLSLIKEYTVDLNPEAMEALDRAVERIKNVQTELQGSSGSTKTTSTPTTSVEKVTSDKPGLLEREEEKQDAIEQKSTETTALDEKEQTDTKAETSNADTDFELVAPSASPSAPDPPLASRFTPTPLPRRPLAQSEFSWMLGDNTHRSSFVSSASLPPDQSRRSESRSRQGSLFGDGRDEKREQTQRDEDSLSLNSFT</sequence>
<feature type="compositionally biased region" description="Low complexity" evidence="2">
    <location>
        <begin position="588"/>
        <end position="606"/>
    </location>
</feature>
<feature type="region of interest" description="Disordered" evidence="2">
    <location>
        <begin position="345"/>
        <end position="387"/>
    </location>
</feature>
<accession>A0A093XE90</accession>
<dbReference type="SMART" id="SM00164">
    <property type="entry name" value="TBC"/>
    <property type="match status" value="1"/>
</dbReference>
<dbReference type="EMBL" id="JPOX01000035">
    <property type="protein sequence ID" value="KFX43483.1"/>
    <property type="molecule type" value="Genomic_DNA"/>
</dbReference>
<proteinExistence type="predicted"/>
<evidence type="ECO:0000313" key="4">
    <source>
        <dbReference type="EMBL" id="KFX43483.1"/>
    </source>
</evidence>
<dbReference type="GO" id="GO:0005096">
    <property type="term" value="F:GTPase activator activity"/>
    <property type="evidence" value="ECO:0007669"/>
    <property type="project" value="UniProtKB-KW"/>
</dbReference>
<dbReference type="FunFam" id="1.10.8.270:FF:000031">
    <property type="entry name" value="TBC1 domain family member 5"/>
    <property type="match status" value="1"/>
</dbReference>
<feature type="compositionally biased region" description="Basic and acidic residues" evidence="2">
    <location>
        <begin position="658"/>
        <end position="672"/>
    </location>
</feature>
<feature type="compositionally biased region" description="Basic and acidic residues" evidence="2">
    <location>
        <begin position="537"/>
        <end position="575"/>
    </location>
</feature>
<feature type="domain" description="Rab-GAP TBC" evidence="3">
    <location>
        <begin position="55"/>
        <end position="319"/>
    </location>
</feature>
<name>A0A093XE90_TALMA</name>
<evidence type="ECO:0000256" key="1">
    <source>
        <dbReference type="ARBA" id="ARBA00022468"/>
    </source>
</evidence>
<feature type="compositionally biased region" description="Low complexity" evidence="2">
    <location>
        <begin position="519"/>
        <end position="536"/>
    </location>
</feature>
<dbReference type="PROSITE" id="PS50086">
    <property type="entry name" value="TBC_RABGAP"/>
    <property type="match status" value="1"/>
</dbReference>
<protein>
    <submittedName>
        <fullName evidence="4">TBC1 domain family member 5</fullName>
    </submittedName>
</protein>
<dbReference type="InterPro" id="IPR000195">
    <property type="entry name" value="Rab-GAP-TBC_dom"/>
</dbReference>
<reference evidence="4" key="2">
    <citation type="journal article" date="2014" name="PLoS Genet.">
        <title>Signature gene expression reveals novel clues to the molecular mechanisms of dimorphic transition in Penicillium marneffei.</title>
        <authorList>
            <person name="Yang E."/>
            <person name="Wang G."/>
            <person name="Cai J."/>
            <person name="Woo P.C."/>
            <person name="Lau S.K."/>
            <person name="Yuen K.-Y."/>
            <person name="Chow W.-N."/>
            <person name="Lin X."/>
        </authorList>
    </citation>
    <scope>NUCLEOTIDE SEQUENCE</scope>
    <source>
        <strain evidence="4">PM1</strain>
    </source>
</reference>
<dbReference type="Pfam" id="PF00566">
    <property type="entry name" value="RabGAP-TBC"/>
    <property type="match status" value="1"/>
</dbReference>
<comment type="caution">
    <text evidence="4">The sequence shown here is derived from an EMBL/GenBank/DDBJ whole genome shotgun (WGS) entry which is preliminary data.</text>
</comment>
<gene>
    <name evidence="4" type="ORF">GQ26_0350770</name>
</gene>
<dbReference type="Gene3D" id="1.10.472.80">
    <property type="entry name" value="Ypt/Rab-GAP domain of gyp1p, domain 3"/>
    <property type="match status" value="1"/>
</dbReference>
<organism evidence="4">
    <name type="scientific">Talaromyces marneffei PM1</name>
    <dbReference type="NCBI Taxonomy" id="1077442"/>
    <lineage>
        <taxon>Eukaryota</taxon>
        <taxon>Fungi</taxon>
        <taxon>Dikarya</taxon>
        <taxon>Ascomycota</taxon>
        <taxon>Pezizomycotina</taxon>
        <taxon>Eurotiomycetes</taxon>
        <taxon>Eurotiomycetidae</taxon>
        <taxon>Eurotiales</taxon>
        <taxon>Trichocomaceae</taxon>
        <taxon>Talaromyces</taxon>
        <taxon>Talaromyces sect. Talaromyces</taxon>
    </lineage>
</organism>
<dbReference type="PANTHER" id="PTHR22957">
    <property type="entry name" value="TBC1 DOMAIN FAMILY MEMBER GTPASE-ACTIVATING PROTEIN"/>
    <property type="match status" value="1"/>
</dbReference>
<dbReference type="PANTHER" id="PTHR22957:SF337">
    <property type="entry name" value="TBC1 DOMAIN FAMILY MEMBER 5"/>
    <property type="match status" value="1"/>
</dbReference>
<dbReference type="InterPro" id="IPR035969">
    <property type="entry name" value="Rab-GAP_TBC_sf"/>
</dbReference>
<keyword evidence="1" id="KW-0343">GTPase activation</keyword>
<evidence type="ECO:0000256" key="2">
    <source>
        <dbReference type="SAM" id="MobiDB-lite"/>
    </source>
</evidence>
<dbReference type="Gene3D" id="1.10.8.270">
    <property type="entry name" value="putative rabgap domain of human tbc1 domain family member 14 like domains"/>
    <property type="match status" value="1"/>
</dbReference>
<dbReference type="SUPFAM" id="SSF47923">
    <property type="entry name" value="Ypt/Rab-GAP domain of gyp1p"/>
    <property type="match status" value="2"/>
</dbReference>
<reference key="1">
    <citation type="journal article" date="2014" name="PLoS Genet.">
        <title>Signature Gene Expression Reveals Novel Clues to the Molecular Mechanisms of Dimorphic Transition in Penicillium marneffei.</title>
        <authorList>
            <person name="Yang E."/>
            <person name="Wang G."/>
            <person name="Cai J."/>
            <person name="Woo P.C."/>
            <person name="Lau S.K."/>
            <person name="Yuen K.-Y."/>
            <person name="Chow W.-N."/>
            <person name="Lin X."/>
        </authorList>
    </citation>
    <scope>NUCLEOTIDE SEQUENCE [LARGE SCALE GENOMIC DNA]</scope>
    <source>
        <strain>PM1</strain>
    </source>
</reference>
<feature type="compositionally biased region" description="Low complexity" evidence="2">
    <location>
        <begin position="371"/>
        <end position="380"/>
    </location>
</feature>
<dbReference type="AlphaFoldDB" id="A0A093XE90"/>
<evidence type="ECO:0000259" key="3">
    <source>
        <dbReference type="PROSITE" id="PS50086"/>
    </source>
</evidence>
<feature type="region of interest" description="Disordered" evidence="2">
    <location>
        <begin position="514"/>
        <end position="680"/>
    </location>
</feature>